<dbReference type="InterPro" id="IPR003323">
    <property type="entry name" value="OTU_dom"/>
</dbReference>
<gene>
    <name evidence="3" type="primary">LOC106458471</name>
</gene>
<reference evidence="3" key="1">
    <citation type="submission" date="2025-08" db="UniProtKB">
        <authorList>
            <consortium name="RefSeq"/>
        </authorList>
    </citation>
    <scope>IDENTIFICATION</scope>
    <source>
        <tissue evidence="3">Muscle</tissue>
    </source>
</reference>
<proteinExistence type="predicted"/>
<evidence type="ECO:0000313" key="2">
    <source>
        <dbReference type="Proteomes" id="UP000694941"/>
    </source>
</evidence>
<protein>
    <submittedName>
        <fullName evidence="3">Uncharacterized protein LOC106458471</fullName>
    </submittedName>
</protein>
<dbReference type="SUPFAM" id="SSF54001">
    <property type="entry name" value="Cysteine proteinases"/>
    <property type="match status" value="1"/>
</dbReference>
<organism evidence="2 3">
    <name type="scientific">Limulus polyphemus</name>
    <name type="common">Atlantic horseshoe crab</name>
    <dbReference type="NCBI Taxonomy" id="6850"/>
    <lineage>
        <taxon>Eukaryota</taxon>
        <taxon>Metazoa</taxon>
        <taxon>Ecdysozoa</taxon>
        <taxon>Arthropoda</taxon>
        <taxon>Chelicerata</taxon>
        <taxon>Merostomata</taxon>
        <taxon>Xiphosura</taxon>
        <taxon>Limulidae</taxon>
        <taxon>Limulus</taxon>
    </lineage>
</organism>
<dbReference type="PROSITE" id="PS50802">
    <property type="entry name" value="OTU"/>
    <property type="match status" value="1"/>
</dbReference>
<dbReference type="CDD" id="cd20380">
    <property type="entry name" value="Tudor_TDRD13-like"/>
    <property type="match status" value="1"/>
</dbReference>
<dbReference type="Proteomes" id="UP000694941">
    <property type="component" value="Unplaced"/>
</dbReference>
<keyword evidence="2" id="KW-1185">Reference proteome</keyword>
<dbReference type="InterPro" id="IPR049770">
    <property type="entry name" value="OTU_Tudor"/>
</dbReference>
<dbReference type="InterPro" id="IPR038765">
    <property type="entry name" value="Papain-like_cys_pep_sf"/>
</dbReference>
<evidence type="ECO:0000259" key="1">
    <source>
        <dbReference type="PROSITE" id="PS50802"/>
    </source>
</evidence>
<name>A0ABM1SAR3_LIMPO</name>
<dbReference type="Gene3D" id="3.90.70.80">
    <property type="match status" value="1"/>
</dbReference>
<evidence type="ECO:0000313" key="3">
    <source>
        <dbReference type="RefSeq" id="XP_022240718.1"/>
    </source>
</evidence>
<dbReference type="GeneID" id="106458471"/>
<dbReference type="RefSeq" id="XP_022240718.1">
    <property type="nucleotide sequence ID" value="XM_022385010.1"/>
</dbReference>
<sequence>MKRENLEWAGHIEMGAMAIMYRRDFIVFQDVGSPPFKVTNYDFEKKIMLCYTQGNHYDSVYPKSFLVSVAINQSLAYELLYKRVFRMGDEVDTAVQKMLHDKNYSKQRKNNIAHGITRENAMLTNFNSGNGYHLDNEENATEEIRKALAQGLPPFPYKVAKALDPEIYRNVEFDLWNEARKEQLRSEQMIVPDLAPGVKCVVNLDEDQNYAGHIQEMSPDQGPVTVFIEKLGEKRVVPYENLQPLPVPVFKAFGWQGTSKSFRLFGAAFQGTFEVVEKGKRKFSKKGKMKEFPLLFPFMQGGTLPFSMGFSQQQLHRPPTVVAAPALNTIEPLPSAISNVSGKLHQGNSQVPVVSSVNNTNQQATNQSGGTNIPASQGIGSPGQNLFHTSWNMVTQNIQYCPANGDNQYCVREQHQDLSERCTSSASESQSYSYSEGGCPFSYPILTTTCFIPDINVCYMPTNDYTDTEQSLPNSHSEPLQPTSPNPCLLQALNPVSFPTTQPLVNPGGQPVSYVPYQIYPAVGPGIGENIPFPVNLNSAKSQDPSGNDLPLSDLPTVRFFYNLGCDYYRQSAGAPPGGQLPTYPMWTCNGITYCTFGVPFPTAPMTGTENYGYSVEGTNINPVGVNGMYSNIVQPVVSLPSGLAGQSVIVSNQTPSLQAGYFYPFQPLPCTTTTG</sequence>
<feature type="domain" description="OTU" evidence="1">
    <location>
        <begin position="1"/>
        <end position="63"/>
    </location>
</feature>
<accession>A0ABM1SAR3</accession>